<dbReference type="Pfam" id="PF08241">
    <property type="entry name" value="Methyltransf_11"/>
    <property type="match status" value="1"/>
</dbReference>
<dbReference type="GO" id="GO:0008757">
    <property type="term" value="F:S-adenosylmethionine-dependent methyltransferase activity"/>
    <property type="evidence" value="ECO:0007669"/>
    <property type="project" value="InterPro"/>
</dbReference>
<dbReference type="InterPro" id="IPR029063">
    <property type="entry name" value="SAM-dependent_MTases_sf"/>
</dbReference>
<dbReference type="InterPro" id="IPR013216">
    <property type="entry name" value="Methyltransf_11"/>
</dbReference>
<dbReference type="RefSeq" id="WP_058282162.1">
    <property type="nucleotide sequence ID" value="NZ_CYUD01000007.1"/>
</dbReference>
<protein>
    <submittedName>
        <fullName evidence="4">Biotin biosynthesis protein BioC</fullName>
    </submittedName>
</protein>
<dbReference type="GO" id="GO:0032259">
    <property type="term" value="P:methylation"/>
    <property type="evidence" value="ECO:0007669"/>
    <property type="project" value="UniProtKB-KW"/>
</dbReference>
<keyword evidence="1" id="KW-0489">Methyltransferase</keyword>
<dbReference type="InterPro" id="IPR050602">
    <property type="entry name" value="Malonyl-ACP_OMT"/>
</dbReference>
<dbReference type="STRING" id="1715692.RUE5091_02457"/>
<dbReference type="Gene3D" id="3.40.50.150">
    <property type="entry name" value="Vaccinia Virus protein VP39"/>
    <property type="match status" value="1"/>
</dbReference>
<dbReference type="OrthoDB" id="9793723at2"/>
<dbReference type="Proteomes" id="UP000051260">
    <property type="component" value="Unassembled WGS sequence"/>
</dbReference>
<feature type="domain" description="Methyltransferase type 11" evidence="3">
    <location>
        <begin position="72"/>
        <end position="119"/>
    </location>
</feature>
<keyword evidence="2" id="KW-0808">Transferase</keyword>
<name>A0A0P1IBD5_9RHOB</name>
<evidence type="ECO:0000313" key="4">
    <source>
        <dbReference type="EMBL" id="CUK03109.1"/>
    </source>
</evidence>
<organism evidence="4 5">
    <name type="scientific">Ruegeria denitrificans</name>
    <dbReference type="NCBI Taxonomy" id="1715692"/>
    <lineage>
        <taxon>Bacteria</taxon>
        <taxon>Pseudomonadati</taxon>
        <taxon>Pseudomonadota</taxon>
        <taxon>Alphaproteobacteria</taxon>
        <taxon>Rhodobacterales</taxon>
        <taxon>Roseobacteraceae</taxon>
        <taxon>Ruegeria</taxon>
    </lineage>
</organism>
<evidence type="ECO:0000256" key="1">
    <source>
        <dbReference type="ARBA" id="ARBA00022603"/>
    </source>
</evidence>
<evidence type="ECO:0000256" key="2">
    <source>
        <dbReference type="ARBA" id="ARBA00022679"/>
    </source>
</evidence>
<sequence length="276" mass="30264">MKLPESNAPSLFDRPALIRHRDRARDDALFLHHAAVDEVQDRLTMVNKTFTDPAIVAPFAHIWHDVLPGAQIVADDEVLALTPDAHDLVIHAMALHWANDPVGQLIQCHRALRSDGLLLVVCLGGETLHELRAALGQAEIEISGGLSPRIAPMAELRDLGGLLQRAGLALPVADTARLTAEYRDLTHLMHDLRAMGETNSLSGRMKYPTKRQVFARAQQIYADHFQTPAGRLSATFELICLTGWSPDDSQQKPLRPGSAQTRLAEALGTKEGKLSN</sequence>
<evidence type="ECO:0000259" key="3">
    <source>
        <dbReference type="Pfam" id="PF08241"/>
    </source>
</evidence>
<gene>
    <name evidence="4" type="ORF">RUE5091_02457</name>
</gene>
<dbReference type="EMBL" id="CYUD01000007">
    <property type="protein sequence ID" value="CUK03109.1"/>
    <property type="molecule type" value="Genomic_DNA"/>
</dbReference>
<keyword evidence="5" id="KW-1185">Reference proteome</keyword>
<dbReference type="PANTHER" id="PTHR13090">
    <property type="entry name" value="ARGININE-HYDROXYLASE NDUFAF5, MITOCHONDRIAL"/>
    <property type="match status" value="1"/>
</dbReference>
<dbReference type="PANTHER" id="PTHR13090:SF1">
    <property type="entry name" value="ARGININE-HYDROXYLASE NDUFAF5, MITOCHONDRIAL"/>
    <property type="match status" value="1"/>
</dbReference>
<evidence type="ECO:0000313" key="5">
    <source>
        <dbReference type="Proteomes" id="UP000051260"/>
    </source>
</evidence>
<dbReference type="AlphaFoldDB" id="A0A0P1IBD5"/>
<reference evidence="5" key="1">
    <citation type="submission" date="2015-09" db="EMBL/GenBank/DDBJ databases">
        <authorList>
            <person name="Rodrigo-Torres L."/>
            <person name="Arahal D.R."/>
        </authorList>
    </citation>
    <scope>NUCLEOTIDE SEQUENCE [LARGE SCALE GENOMIC DNA]</scope>
    <source>
        <strain evidence="5">CECT 5091</strain>
    </source>
</reference>
<accession>A0A0P1IBD5</accession>
<dbReference type="SUPFAM" id="SSF53335">
    <property type="entry name" value="S-adenosyl-L-methionine-dependent methyltransferases"/>
    <property type="match status" value="1"/>
</dbReference>
<proteinExistence type="predicted"/>